<accession>F2NG14</accession>
<protein>
    <submittedName>
        <fullName evidence="1">Uncharacterized protein</fullName>
    </submittedName>
</protein>
<dbReference type="HOGENOM" id="CLU_3006733_0_0_7"/>
<evidence type="ECO:0000313" key="2">
    <source>
        <dbReference type="Proteomes" id="UP000000483"/>
    </source>
</evidence>
<dbReference type="AlphaFoldDB" id="F2NG14"/>
<organism evidence="1 2">
    <name type="scientific">Desulfobacca acetoxidans (strain ATCC 700848 / DSM 11109 / ASRB2)</name>
    <dbReference type="NCBI Taxonomy" id="880072"/>
    <lineage>
        <taxon>Bacteria</taxon>
        <taxon>Pseudomonadati</taxon>
        <taxon>Thermodesulfobacteriota</taxon>
        <taxon>Desulfobaccia</taxon>
        <taxon>Desulfobaccales</taxon>
        <taxon>Desulfobaccaceae</taxon>
        <taxon>Desulfobacca</taxon>
    </lineage>
</organism>
<name>F2NG14_DESAR</name>
<reference evidence="2" key="2">
    <citation type="submission" date="2011-03" db="EMBL/GenBank/DDBJ databases">
        <title>The complete genome of Desulfobacca acetoxidans DSM 11109.</title>
        <authorList>
            <consortium name="US DOE Joint Genome Institute (JGI-PGF)"/>
            <person name="Lucas S."/>
            <person name="Copeland A."/>
            <person name="Lapidus A."/>
            <person name="Bruce D."/>
            <person name="Goodwin L."/>
            <person name="Pitluck S."/>
            <person name="Peters L."/>
            <person name="Kyrpides N."/>
            <person name="Mavromatis K."/>
            <person name="Ivanova N."/>
            <person name="Ovchinnikova G."/>
            <person name="Teshima H."/>
            <person name="Detter J.C."/>
            <person name="Han C."/>
            <person name="Land M."/>
            <person name="Hauser L."/>
            <person name="Markowitz V."/>
            <person name="Cheng J.-F."/>
            <person name="Hugenholtz P."/>
            <person name="Woyke T."/>
            <person name="Wu D."/>
            <person name="Spring S."/>
            <person name="Schueler E."/>
            <person name="Brambilla E."/>
            <person name="Klenk H.-P."/>
            <person name="Eisen J.A."/>
        </authorList>
    </citation>
    <scope>NUCLEOTIDE SEQUENCE [LARGE SCALE GENOMIC DNA]</scope>
    <source>
        <strain evidence="2">ATCC 700848 / DSM 11109 / ASRB2</strain>
    </source>
</reference>
<dbReference type="STRING" id="880072.Desac_0541"/>
<proteinExistence type="predicted"/>
<evidence type="ECO:0000313" key="1">
    <source>
        <dbReference type="EMBL" id="AEB08427.1"/>
    </source>
</evidence>
<keyword evidence="2" id="KW-1185">Reference proteome</keyword>
<dbReference type="Proteomes" id="UP000000483">
    <property type="component" value="Chromosome"/>
</dbReference>
<dbReference type="KEGG" id="dao:Desac_0541"/>
<dbReference type="EMBL" id="CP002629">
    <property type="protein sequence ID" value="AEB08427.1"/>
    <property type="molecule type" value="Genomic_DNA"/>
</dbReference>
<gene>
    <name evidence="1" type="ordered locus">Desac_0541</name>
</gene>
<sequence length="56" mass="6457">MKIPKADYYAWLVDNSGLLKYITFSIHDVVQEVAQEFERQGETWVESGIVGIKVRV</sequence>
<reference evidence="1 2" key="1">
    <citation type="journal article" date="2011" name="Stand. Genomic Sci.">
        <title>Complete genome sequence of the acetate-degrading sulfate reducer Desulfobacca acetoxidans type strain (ASRB2).</title>
        <authorList>
            <person name="Goker M."/>
            <person name="Teshima H."/>
            <person name="Lapidus A."/>
            <person name="Nolan M."/>
            <person name="Lucas S."/>
            <person name="Hammon N."/>
            <person name="Deshpande S."/>
            <person name="Cheng J.F."/>
            <person name="Tapia R."/>
            <person name="Han C."/>
            <person name="Goodwin L."/>
            <person name="Pitluck S."/>
            <person name="Huntemann M."/>
            <person name="Liolios K."/>
            <person name="Ivanova N."/>
            <person name="Pagani I."/>
            <person name="Mavromatis K."/>
            <person name="Ovchinikova G."/>
            <person name="Pati A."/>
            <person name="Chen A."/>
            <person name="Palaniappan K."/>
            <person name="Land M."/>
            <person name="Hauser L."/>
            <person name="Brambilla E.M."/>
            <person name="Rohde M."/>
            <person name="Spring S."/>
            <person name="Detter J.C."/>
            <person name="Woyke T."/>
            <person name="Bristow J."/>
            <person name="Eisen J.A."/>
            <person name="Markowitz V."/>
            <person name="Hugenholtz P."/>
            <person name="Kyrpides N.C."/>
            <person name="Klenk H.P."/>
        </authorList>
    </citation>
    <scope>NUCLEOTIDE SEQUENCE [LARGE SCALE GENOMIC DNA]</scope>
    <source>
        <strain evidence="2">ATCC 700848 / DSM 11109 / ASRB2</strain>
    </source>
</reference>